<keyword evidence="9" id="KW-1185">Reference proteome</keyword>
<evidence type="ECO:0000256" key="5">
    <source>
        <dbReference type="PROSITE-ProRule" id="PRU01240"/>
    </source>
</evidence>
<evidence type="ECO:0000256" key="6">
    <source>
        <dbReference type="SAM" id="SignalP"/>
    </source>
</evidence>
<dbReference type="InterPro" id="IPR008979">
    <property type="entry name" value="Galactose-bd-like_sf"/>
</dbReference>
<evidence type="ECO:0000259" key="7">
    <source>
        <dbReference type="Pfam" id="PF00082"/>
    </source>
</evidence>
<sequence length="789" mass="81043" precursor="true">MPSPFNFAASALTAALSSLAPAATAQVQLPIDSVPVADRSELAAGSAWILTLRHDAAAHRAALEDLSLWRRAGEPTGFGQRVQLLSEAQAQRSQPLRALAAEYDVELLQESWLNPSLSVWIEDPAELAALRAHPLVEGAFEASPRQPNQVEANAAHHIPAAHALQVDGGPPLVGTGVTVALLDSGMDLDTNGLGRPHKAFFEDGIETSQGPGIGGSRVLSTGEYGFLTCATKDGEDQTGHGTRMGAIMAGAKWTAILAAADGAAPDAFIRNYKVTDCGSPLASTLAMDAALSAAVGTSDVRVVNLSYDGTSAPTYFFNISMDNAELAGVLVVASAGNSGASTNFHHGRFGGLTVGASFVAQAEPYFFPGFQTSAIGPLPDGRRYPNMLATGEQISTAELDKEFGVIDSYGSSGAAALVSGSAALMFQARPSLDVLSAKALVLNTLAPVVAGDDDASGLGFLDTLAAVEGAIAGDVTDGTIAAGYEVRYSALAAAGQEFKATLTWSREVTSQFEVDDLDLELRHADGTVVASSTSVLDNVEQVTQTFPTATTVDVVVRMPASTSIPLVDFALATSEPVSSGPSFVVEDFTAAAPAIAQVAPQGVPNSGLYARFFVKGEGLDQVTAVDLGGQAATFAYQAPGRLRVDVPNGLAAGIQALTLSAPGGNDTANIVIGVKAPVLSGYVNFIDNVAWELQGQAGDLYGVFFSPSITPTDFPGVIQLDIGNAGASLLLVNSGALNVAGEASGFVGGGGGLPLGTVVYFQGVVFDFSTLSLIPSNVVESVRAVHFGW</sequence>
<evidence type="ECO:0000256" key="1">
    <source>
        <dbReference type="ARBA" id="ARBA00011073"/>
    </source>
</evidence>
<dbReference type="EMBL" id="CP036287">
    <property type="protein sequence ID" value="QDU67917.1"/>
    <property type="molecule type" value="Genomic_DNA"/>
</dbReference>
<reference evidence="8 9" key="1">
    <citation type="submission" date="2019-02" db="EMBL/GenBank/DDBJ databases">
        <title>Deep-cultivation of Planctomycetes and their phenomic and genomic characterization uncovers novel biology.</title>
        <authorList>
            <person name="Wiegand S."/>
            <person name="Jogler M."/>
            <person name="Boedeker C."/>
            <person name="Pinto D."/>
            <person name="Vollmers J."/>
            <person name="Rivas-Marin E."/>
            <person name="Kohn T."/>
            <person name="Peeters S.H."/>
            <person name="Heuer A."/>
            <person name="Rast P."/>
            <person name="Oberbeckmann S."/>
            <person name="Bunk B."/>
            <person name="Jeske O."/>
            <person name="Meyerdierks A."/>
            <person name="Storesund J.E."/>
            <person name="Kallscheuer N."/>
            <person name="Luecker S."/>
            <person name="Lage O.M."/>
            <person name="Pohl T."/>
            <person name="Merkel B.J."/>
            <person name="Hornburger P."/>
            <person name="Mueller R.-W."/>
            <person name="Bruemmer F."/>
            <person name="Labrenz M."/>
            <person name="Spormann A.M."/>
            <person name="Op den Camp H."/>
            <person name="Overmann J."/>
            <person name="Amann R."/>
            <person name="Jetten M.S.M."/>
            <person name="Mascher T."/>
            <person name="Medema M.H."/>
            <person name="Devos D.P."/>
            <person name="Kaster A.-K."/>
            <person name="Ovreas L."/>
            <person name="Rohde M."/>
            <person name="Galperin M.Y."/>
            <person name="Jogler C."/>
        </authorList>
    </citation>
    <scope>NUCLEOTIDE SEQUENCE [LARGE SCALE GENOMIC DNA]</scope>
    <source>
        <strain evidence="8 9">Pla133</strain>
    </source>
</reference>
<dbReference type="PROSITE" id="PS51892">
    <property type="entry name" value="SUBTILASE"/>
    <property type="match status" value="1"/>
</dbReference>
<dbReference type="SUPFAM" id="SSF52743">
    <property type="entry name" value="Subtilisin-like"/>
    <property type="match status" value="1"/>
</dbReference>
<dbReference type="GO" id="GO:0004252">
    <property type="term" value="F:serine-type endopeptidase activity"/>
    <property type="evidence" value="ECO:0007669"/>
    <property type="project" value="UniProtKB-UniRule"/>
</dbReference>
<organism evidence="8 9">
    <name type="scientific">Engelhardtia mirabilis</name>
    <dbReference type="NCBI Taxonomy" id="2528011"/>
    <lineage>
        <taxon>Bacteria</taxon>
        <taxon>Pseudomonadati</taxon>
        <taxon>Planctomycetota</taxon>
        <taxon>Planctomycetia</taxon>
        <taxon>Planctomycetia incertae sedis</taxon>
        <taxon>Engelhardtia</taxon>
    </lineage>
</organism>
<comment type="similarity">
    <text evidence="1 5">Belongs to the peptidase S8 family.</text>
</comment>
<dbReference type="Gene3D" id="2.60.120.380">
    <property type="match status" value="1"/>
</dbReference>
<dbReference type="KEGG" id="pbap:Pla133_30060"/>
<dbReference type="RefSeq" id="WP_145066497.1">
    <property type="nucleotide sequence ID" value="NZ_CP036287.1"/>
</dbReference>
<keyword evidence="2 5" id="KW-0645">Protease</keyword>
<dbReference type="GO" id="GO:0005615">
    <property type="term" value="C:extracellular space"/>
    <property type="evidence" value="ECO:0007669"/>
    <property type="project" value="TreeGrafter"/>
</dbReference>
<dbReference type="Gene3D" id="2.60.40.10">
    <property type="entry name" value="Immunoglobulins"/>
    <property type="match status" value="1"/>
</dbReference>
<accession>A0A518BLT8</accession>
<keyword evidence="4 5" id="KW-0720">Serine protease</keyword>
<dbReference type="GO" id="GO:0006508">
    <property type="term" value="P:proteolysis"/>
    <property type="evidence" value="ECO:0007669"/>
    <property type="project" value="UniProtKB-KW"/>
</dbReference>
<keyword evidence="6" id="KW-0732">Signal</keyword>
<dbReference type="SUPFAM" id="SSF49785">
    <property type="entry name" value="Galactose-binding domain-like"/>
    <property type="match status" value="1"/>
</dbReference>
<dbReference type="PRINTS" id="PR00723">
    <property type="entry name" value="SUBTILISIN"/>
</dbReference>
<feature type="active site" description="Charge relay system" evidence="5">
    <location>
        <position position="240"/>
    </location>
</feature>
<gene>
    <name evidence="8" type="ORF">Pla133_30060</name>
</gene>
<feature type="active site" description="Charge relay system" evidence="5">
    <location>
        <position position="412"/>
    </location>
</feature>
<dbReference type="InterPro" id="IPR050131">
    <property type="entry name" value="Peptidase_S8_subtilisin-like"/>
</dbReference>
<evidence type="ECO:0000256" key="3">
    <source>
        <dbReference type="ARBA" id="ARBA00022801"/>
    </source>
</evidence>
<dbReference type="Pfam" id="PF00082">
    <property type="entry name" value="Peptidase_S8"/>
    <property type="match status" value="1"/>
</dbReference>
<feature type="chain" id="PRO_5022017428" evidence="6">
    <location>
        <begin position="26"/>
        <end position="789"/>
    </location>
</feature>
<feature type="signal peptide" evidence="6">
    <location>
        <begin position="1"/>
        <end position="25"/>
    </location>
</feature>
<dbReference type="Proteomes" id="UP000316921">
    <property type="component" value="Chromosome"/>
</dbReference>
<evidence type="ECO:0000256" key="2">
    <source>
        <dbReference type="ARBA" id="ARBA00022670"/>
    </source>
</evidence>
<feature type="domain" description="Peptidase S8/S53" evidence="7">
    <location>
        <begin position="174"/>
        <end position="453"/>
    </location>
</feature>
<dbReference type="InterPro" id="IPR000209">
    <property type="entry name" value="Peptidase_S8/S53_dom"/>
</dbReference>
<protein>
    <submittedName>
        <fullName evidence="8">Subtilase family protein</fullName>
    </submittedName>
</protein>
<keyword evidence="3 5" id="KW-0378">Hydrolase</keyword>
<dbReference type="InterPro" id="IPR036852">
    <property type="entry name" value="Peptidase_S8/S53_dom_sf"/>
</dbReference>
<name>A0A518BLT8_9BACT</name>
<dbReference type="PANTHER" id="PTHR43806:SF11">
    <property type="entry name" value="CEREVISIN-RELATED"/>
    <property type="match status" value="1"/>
</dbReference>
<dbReference type="AlphaFoldDB" id="A0A518BLT8"/>
<dbReference type="PANTHER" id="PTHR43806">
    <property type="entry name" value="PEPTIDASE S8"/>
    <property type="match status" value="1"/>
</dbReference>
<evidence type="ECO:0000313" key="9">
    <source>
        <dbReference type="Proteomes" id="UP000316921"/>
    </source>
</evidence>
<feature type="active site" description="Charge relay system" evidence="5">
    <location>
        <position position="183"/>
    </location>
</feature>
<evidence type="ECO:0000256" key="4">
    <source>
        <dbReference type="ARBA" id="ARBA00022825"/>
    </source>
</evidence>
<dbReference type="Gene3D" id="3.40.50.200">
    <property type="entry name" value="Peptidase S8/S53 domain"/>
    <property type="match status" value="1"/>
</dbReference>
<dbReference type="InterPro" id="IPR013783">
    <property type="entry name" value="Ig-like_fold"/>
</dbReference>
<evidence type="ECO:0000313" key="8">
    <source>
        <dbReference type="EMBL" id="QDU67917.1"/>
    </source>
</evidence>
<proteinExistence type="inferred from homology"/>
<dbReference type="InterPro" id="IPR015500">
    <property type="entry name" value="Peptidase_S8_subtilisin-rel"/>
</dbReference>